<evidence type="ECO:0000313" key="3">
    <source>
        <dbReference type="Proteomes" id="UP001460270"/>
    </source>
</evidence>
<evidence type="ECO:0000313" key="2">
    <source>
        <dbReference type="EMBL" id="KAK7904699.1"/>
    </source>
</evidence>
<keyword evidence="3" id="KW-1185">Reference proteome</keyword>
<dbReference type="EMBL" id="JBBPFD010000012">
    <property type="protein sequence ID" value="KAK7904699.1"/>
    <property type="molecule type" value="Genomic_DNA"/>
</dbReference>
<feature type="compositionally biased region" description="Basic and acidic residues" evidence="1">
    <location>
        <begin position="115"/>
        <end position="125"/>
    </location>
</feature>
<organism evidence="2 3">
    <name type="scientific">Mugilogobius chulae</name>
    <name type="common">yellowstripe goby</name>
    <dbReference type="NCBI Taxonomy" id="88201"/>
    <lineage>
        <taxon>Eukaryota</taxon>
        <taxon>Metazoa</taxon>
        <taxon>Chordata</taxon>
        <taxon>Craniata</taxon>
        <taxon>Vertebrata</taxon>
        <taxon>Euteleostomi</taxon>
        <taxon>Actinopterygii</taxon>
        <taxon>Neopterygii</taxon>
        <taxon>Teleostei</taxon>
        <taxon>Neoteleostei</taxon>
        <taxon>Acanthomorphata</taxon>
        <taxon>Gobiaria</taxon>
        <taxon>Gobiiformes</taxon>
        <taxon>Gobioidei</taxon>
        <taxon>Gobiidae</taxon>
        <taxon>Gobionellinae</taxon>
        <taxon>Mugilogobius</taxon>
    </lineage>
</organism>
<dbReference type="AlphaFoldDB" id="A0AAW0P002"/>
<comment type="caution">
    <text evidence="2">The sequence shown here is derived from an EMBL/GenBank/DDBJ whole genome shotgun (WGS) entry which is preliminary data.</text>
</comment>
<proteinExistence type="predicted"/>
<protein>
    <submittedName>
        <fullName evidence="2">Uncharacterized protein</fullName>
    </submittedName>
</protein>
<gene>
    <name evidence="2" type="ORF">WMY93_017306</name>
</gene>
<sequence length="172" mass="18731">MTECAEENKLRTQTCTKPGGEKLLRYYKKHERLRKSVRYVQSSGRSEPGSDFALAQFAEREFRLTQTAAGRRAGPAPASVHLRPATREGSTGKNKVEDTLYFPPNTEGKGRKMHDHGVPDVERAAGSRATLSRSLFKCKQRGCGCVGDAAAPSAAFGKEVRSGLSFKGTAPE</sequence>
<accession>A0AAW0P002</accession>
<reference evidence="3" key="1">
    <citation type="submission" date="2024-04" db="EMBL/GenBank/DDBJ databases">
        <title>Salinicola lusitanus LLJ914,a marine bacterium isolated from the Okinawa Trough.</title>
        <authorList>
            <person name="Li J."/>
        </authorList>
    </citation>
    <scope>NUCLEOTIDE SEQUENCE [LARGE SCALE GENOMIC DNA]</scope>
</reference>
<dbReference type="Proteomes" id="UP001460270">
    <property type="component" value="Unassembled WGS sequence"/>
</dbReference>
<feature type="compositionally biased region" description="Low complexity" evidence="1">
    <location>
        <begin position="68"/>
        <end position="78"/>
    </location>
</feature>
<feature type="region of interest" description="Disordered" evidence="1">
    <location>
        <begin position="68"/>
        <end position="126"/>
    </location>
</feature>
<name>A0AAW0P002_9GOBI</name>
<evidence type="ECO:0000256" key="1">
    <source>
        <dbReference type="SAM" id="MobiDB-lite"/>
    </source>
</evidence>